<comment type="caution">
    <text evidence="1">The sequence shown here is derived from an EMBL/GenBank/DDBJ whole genome shotgun (WGS) entry which is preliminary data.</text>
</comment>
<gene>
    <name evidence="1" type="ORF">L3Q82_014518</name>
</gene>
<dbReference type="Proteomes" id="UP000831701">
    <property type="component" value="Chromosome 17"/>
</dbReference>
<name>A0ACB8VWX2_9TELE</name>
<proteinExistence type="predicted"/>
<organism evidence="1 2">
    <name type="scientific">Scortum barcoo</name>
    <name type="common">barcoo grunter</name>
    <dbReference type="NCBI Taxonomy" id="214431"/>
    <lineage>
        <taxon>Eukaryota</taxon>
        <taxon>Metazoa</taxon>
        <taxon>Chordata</taxon>
        <taxon>Craniata</taxon>
        <taxon>Vertebrata</taxon>
        <taxon>Euteleostomi</taxon>
        <taxon>Actinopterygii</taxon>
        <taxon>Neopterygii</taxon>
        <taxon>Teleostei</taxon>
        <taxon>Neoteleostei</taxon>
        <taxon>Acanthomorphata</taxon>
        <taxon>Eupercaria</taxon>
        <taxon>Centrarchiformes</taxon>
        <taxon>Terapontoidei</taxon>
        <taxon>Terapontidae</taxon>
        <taxon>Scortum</taxon>
    </lineage>
</organism>
<protein>
    <submittedName>
        <fullName evidence="1">Uncharacterized protein</fullName>
    </submittedName>
</protein>
<accession>A0ACB8VWX2</accession>
<evidence type="ECO:0000313" key="2">
    <source>
        <dbReference type="Proteomes" id="UP000831701"/>
    </source>
</evidence>
<dbReference type="EMBL" id="CM041547">
    <property type="protein sequence ID" value="KAI3360207.1"/>
    <property type="molecule type" value="Genomic_DNA"/>
</dbReference>
<keyword evidence="2" id="KW-1185">Reference proteome</keyword>
<sequence>MAGGADRLVLMGWTRGADTLPREASSGHPNQMPKPPQLTPLDVKEQRLYSELRRVPALGTGQTYCWHCKPSSCSGRTETQQPLAKAPGPHTYCTWSTPHRIPRGTRSNAFSRSTKHMWTGWANSHKPSSKHPAEGIERWSSVPRPGRKTTLFLLNPRVRDYRLNSLLQYPGVRPSRGG</sequence>
<reference evidence="1" key="1">
    <citation type="submission" date="2022-04" db="EMBL/GenBank/DDBJ databases">
        <title>Jade perch genome.</title>
        <authorList>
            <person name="Chao B."/>
        </authorList>
    </citation>
    <scope>NUCLEOTIDE SEQUENCE</scope>
    <source>
        <strain evidence="1">CB-2022</strain>
    </source>
</reference>
<evidence type="ECO:0000313" key="1">
    <source>
        <dbReference type="EMBL" id="KAI3360207.1"/>
    </source>
</evidence>